<dbReference type="NCBIfam" id="TIGR00710">
    <property type="entry name" value="efflux_Bcr_CflA"/>
    <property type="match status" value="1"/>
</dbReference>
<dbReference type="AlphaFoldDB" id="A0A2K9NSD5"/>
<evidence type="ECO:0000256" key="3">
    <source>
        <dbReference type="ARBA" id="ARBA00022448"/>
    </source>
</evidence>
<dbReference type="GO" id="GO:0042910">
    <property type="term" value="F:xenobiotic transmembrane transporter activity"/>
    <property type="evidence" value="ECO:0007669"/>
    <property type="project" value="InterPro"/>
</dbReference>
<dbReference type="PROSITE" id="PS50850">
    <property type="entry name" value="MFS"/>
    <property type="match status" value="1"/>
</dbReference>
<evidence type="ECO:0000256" key="2">
    <source>
        <dbReference type="ARBA" id="ARBA00006236"/>
    </source>
</evidence>
<keyword evidence="5" id="KW-0812">Transmembrane</keyword>
<evidence type="ECO:0000256" key="5">
    <source>
        <dbReference type="ARBA" id="ARBA00022692"/>
    </source>
</evidence>
<evidence type="ECO:0000313" key="9">
    <source>
        <dbReference type="Proteomes" id="UP000235584"/>
    </source>
</evidence>
<keyword evidence="7" id="KW-0472">Membrane</keyword>
<dbReference type="PANTHER" id="PTHR23502">
    <property type="entry name" value="MAJOR FACILITATOR SUPERFAMILY"/>
    <property type="match status" value="1"/>
</dbReference>
<dbReference type="GO" id="GO:1990961">
    <property type="term" value="P:xenobiotic detoxification by transmembrane export across the plasma membrane"/>
    <property type="evidence" value="ECO:0007669"/>
    <property type="project" value="InterPro"/>
</dbReference>
<dbReference type="EMBL" id="CP025704">
    <property type="protein sequence ID" value="AUN98429.1"/>
    <property type="molecule type" value="Genomic_DNA"/>
</dbReference>
<keyword evidence="6" id="KW-1133">Transmembrane helix</keyword>
<dbReference type="FunFam" id="1.20.1720.10:FF:000005">
    <property type="entry name" value="Bcr/CflA family efflux transporter"/>
    <property type="match status" value="1"/>
</dbReference>
<keyword evidence="4" id="KW-1003">Cell membrane</keyword>
<dbReference type="KEGG" id="bsto:C0V70_09990"/>
<evidence type="ECO:0000313" key="8">
    <source>
        <dbReference type="EMBL" id="AUN98429.1"/>
    </source>
</evidence>
<dbReference type="InterPro" id="IPR036259">
    <property type="entry name" value="MFS_trans_sf"/>
</dbReference>
<dbReference type="Gene3D" id="1.20.1720.10">
    <property type="entry name" value="Multidrug resistance protein D"/>
    <property type="match status" value="1"/>
</dbReference>
<dbReference type="PANTHER" id="PTHR23502:SF132">
    <property type="entry name" value="POLYAMINE TRANSPORTER 2-RELATED"/>
    <property type="match status" value="1"/>
</dbReference>
<protein>
    <submittedName>
        <fullName evidence="8">Bcr/CflA family drug resistance efflux transporter</fullName>
    </submittedName>
</protein>
<comment type="subcellular location">
    <subcellularLocation>
        <location evidence="1">Cell membrane</location>
        <topology evidence="1">Multi-pass membrane protein</topology>
    </subcellularLocation>
</comment>
<organism evidence="8 9">
    <name type="scientific">Bacteriovorax stolpii</name>
    <name type="common">Bdellovibrio stolpii</name>
    <dbReference type="NCBI Taxonomy" id="960"/>
    <lineage>
        <taxon>Bacteria</taxon>
        <taxon>Pseudomonadati</taxon>
        <taxon>Bdellovibrionota</taxon>
        <taxon>Bacteriovoracia</taxon>
        <taxon>Bacteriovoracales</taxon>
        <taxon>Bacteriovoracaceae</taxon>
        <taxon>Bacteriovorax</taxon>
    </lineage>
</organism>
<keyword evidence="9" id="KW-1185">Reference proteome</keyword>
<accession>A0A2K9NSD5</accession>
<dbReference type="RefSeq" id="WP_102243720.1">
    <property type="nucleotide sequence ID" value="NZ_CP025704.1"/>
</dbReference>
<name>A0A2K9NSD5_BACTC</name>
<evidence type="ECO:0000256" key="1">
    <source>
        <dbReference type="ARBA" id="ARBA00004651"/>
    </source>
</evidence>
<evidence type="ECO:0000256" key="6">
    <source>
        <dbReference type="ARBA" id="ARBA00022989"/>
    </source>
</evidence>
<reference evidence="8 9" key="1">
    <citation type="submission" date="2018-01" db="EMBL/GenBank/DDBJ databases">
        <title>Complete genome sequence of Bacteriovorax stolpii DSM12778.</title>
        <authorList>
            <person name="Tang B."/>
            <person name="Chang J."/>
        </authorList>
    </citation>
    <scope>NUCLEOTIDE SEQUENCE [LARGE SCALE GENOMIC DNA]</scope>
    <source>
        <strain evidence="8 9">DSM 12778</strain>
    </source>
</reference>
<dbReference type="Pfam" id="PF07690">
    <property type="entry name" value="MFS_1"/>
    <property type="match status" value="1"/>
</dbReference>
<dbReference type="InterPro" id="IPR004812">
    <property type="entry name" value="Efflux_drug-R_Bcr/CmlA"/>
</dbReference>
<dbReference type="InterPro" id="IPR011701">
    <property type="entry name" value="MFS"/>
</dbReference>
<dbReference type="GO" id="GO:0005886">
    <property type="term" value="C:plasma membrane"/>
    <property type="evidence" value="ECO:0007669"/>
    <property type="project" value="UniProtKB-SubCell"/>
</dbReference>
<dbReference type="Proteomes" id="UP000235584">
    <property type="component" value="Chromosome"/>
</dbReference>
<dbReference type="GO" id="GO:0015385">
    <property type="term" value="F:sodium:proton antiporter activity"/>
    <property type="evidence" value="ECO:0007669"/>
    <property type="project" value="TreeGrafter"/>
</dbReference>
<dbReference type="OrthoDB" id="5289066at2"/>
<dbReference type="InterPro" id="IPR020846">
    <property type="entry name" value="MFS_dom"/>
</dbReference>
<sequence length="409" mass="44315">MKKTNHVFLILMLGSLTALGPFTIDMYLSAFPQMAHFFQTSVAQVSMTLSSYFVGLASGQLIYGVLMDRFGRKKPLYAGLIFYIIASIACALSPNIEILIFFRFLQGLGACAASVAAFAMVRDLFTPQESTKVLSLLILILGVSPLLAPTIGGFLAVHFSWSVIFFVLTGIAFTILLVISRFLPETHHGDKSHVLKPMPIIRNYLSIIKEPQFYAFALSGATAFAGLFAYLASSPTIFMEIFKVSEAAYGWIFAIIAMGIVGMSQFNVPLVKRFSSEKILIGAFLSLLTVSLVFCFCAYHGYYNLYSVIFTLFLFLACIGLSNPNSAALAMAPFGKKAGSAAALMGFLQMVLGALASLGVSLLKAQTLLPISILFVVLSTLALIILSLGMRQIKNKVEVSGDEDMGLAH</sequence>
<keyword evidence="3" id="KW-0813">Transport</keyword>
<dbReference type="CDD" id="cd17320">
    <property type="entry name" value="MFS_MdfA_MDR_like"/>
    <property type="match status" value="1"/>
</dbReference>
<gene>
    <name evidence="8" type="ORF">C0V70_09990</name>
</gene>
<proteinExistence type="inferred from homology"/>
<evidence type="ECO:0000256" key="7">
    <source>
        <dbReference type="ARBA" id="ARBA00023136"/>
    </source>
</evidence>
<evidence type="ECO:0000256" key="4">
    <source>
        <dbReference type="ARBA" id="ARBA00022475"/>
    </source>
</evidence>
<comment type="similarity">
    <text evidence="2">Belongs to the major facilitator superfamily. Bcr/CmlA family.</text>
</comment>
<dbReference type="SUPFAM" id="SSF103473">
    <property type="entry name" value="MFS general substrate transporter"/>
    <property type="match status" value="1"/>
</dbReference>